<keyword evidence="7" id="KW-1133">Transmembrane helix</keyword>
<dbReference type="InterPro" id="IPR014284">
    <property type="entry name" value="RNA_pol_sigma-70_dom"/>
</dbReference>
<dbReference type="InterPro" id="IPR013324">
    <property type="entry name" value="RNA_pol_sigma_r3/r4-like"/>
</dbReference>
<dbReference type="PANTHER" id="PTHR43133:SF57">
    <property type="entry name" value="RNA POLYMERASE SIGMA-70 FACTOR"/>
    <property type="match status" value="1"/>
</dbReference>
<dbReference type="InterPro" id="IPR013325">
    <property type="entry name" value="RNA_pol_sigma_r2"/>
</dbReference>
<evidence type="ECO:0000259" key="9">
    <source>
        <dbReference type="Pfam" id="PF04545"/>
    </source>
</evidence>
<feature type="domain" description="RNA polymerase sigma-70 region 2" evidence="8">
    <location>
        <begin position="28"/>
        <end position="95"/>
    </location>
</feature>
<keyword evidence="5 6" id="KW-0804">Transcription</keyword>
<evidence type="ECO:0000313" key="10">
    <source>
        <dbReference type="EMBL" id="PIU98552.1"/>
    </source>
</evidence>
<feature type="transmembrane region" description="Helical" evidence="7">
    <location>
        <begin position="21"/>
        <end position="41"/>
    </location>
</feature>
<dbReference type="AlphaFoldDB" id="A0A2M7B643"/>
<comment type="similarity">
    <text evidence="1 6">Belongs to the sigma-70 factor family. ECF subfamily.</text>
</comment>
<evidence type="ECO:0000256" key="6">
    <source>
        <dbReference type="RuleBase" id="RU000716"/>
    </source>
</evidence>
<reference evidence="11" key="1">
    <citation type="submission" date="2017-09" db="EMBL/GenBank/DDBJ databases">
        <title>Depth-based differentiation of microbial function through sediment-hosted aquifers and enrichment of novel symbionts in the deep terrestrial subsurface.</title>
        <authorList>
            <person name="Probst A.J."/>
            <person name="Ladd B."/>
            <person name="Jarett J.K."/>
            <person name="Geller-Mcgrath D.E."/>
            <person name="Sieber C.M.K."/>
            <person name="Emerson J.B."/>
            <person name="Anantharaman K."/>
            <person name="Thomas B.C."/>
            <person name="Malmstrom R."/>
            <person name="Stieglmeier M."/>
            <person name="Klingl A."/>
            <person name="Woyke T."/>
            <person name="Ryan C.M."/>
            <person name="Banfield J.F."/>
        </authorList>
    </citation>
    <scope>NUCLEOTIDE SEQUENCE [LARGE SCALE GENOMIC DNA]</scope>
</reference>
<protein>
    <recommendedName>
        <fullName evidence="6">RNA polymerase sigma factor</fullName>
    </recommendedName>
</protein>
<dbReference type="Pfam" id="PF04545">
    <property type="entry name" value="Sigma70_r4"/>
    <property type="match status" value="1"/>
</dbReference>
<feature type="domain" description="RNA polymerase sigma-70 region 4" evidence="9">
    <location>
        <begin position="132"/>
        <end position="181"/>
    </location>
</feature>
<dbReference type="Proteomes" id="UP000228949">
    <property type="component" value="Unassembled WGS sequence"/>
</dbReference>
<dbReference type="Gene3D" id="1.10.10.10">
    <property type="entry name" value="Winged helix-like DNA-binding domain superfamily/Winged helix DNA-binding domain"/>
    <property type="match status" value="1"/>
</dbReference>
<keyword evidence="7" id="KW-0812">Transmembrane</keyword>
<dbReference type="GO" id="GO:0016987">
    <property type="term" value="F:sigma factor activity"/>
    <property type="evidence" value="ECO:0007669"/>
    <property type="project" value="UniProtKB-KW"/>
</dbReference>
<keyword evidence="3 6" id="KW-0731">Sigma factor</keyword>
<dbReference type="GO" id="GO:0003677">
    <property type="term" value="F:DNA binding"/>
    <property type="evidence" value="ECO:0007669"/>
    <property type="project" value="UniProtKB-KW"/>
</dbReference>
<proteinExistence type="inferred from homology"/>
<dbReference type="GO" id="GO:0006352">
    <property type="term" value="P:DNA-templated transcription initiation"/>
    <property type="evidence" value="ECO:0007669"/>
    <property type="project" value="InterPro"/>
</dbReference>
<gene>
    <name evidence="10" type="ORF">COS61_00765</name>
</gene>
<organism evidence="10 11">
    <name type="scientific">Candidatus Wolfebacteria bacterium CG03_land_8_20_14_0_80_40_12</name>
    <dbReference type="NCBI Taxonomy" id="1975069"/>
    <lineage>
        <taxon>Bacteria</taxon>
        <taxon>Candidatus Wolfeibacteriota</taxon>
    </lineage>
</organism>
<evidence type="ECO:0000256" key="4">
    <source>
        <dbReference type="ARBA" id="ARBA00023125"/>
    </source>
</evidence>
<evidence type="ECO:0000256" key="3">
    <source>
        <dbReference type="ARBA" id="ARBA00023082"/>
    </source>
</evidence>
<dbReference type="SUPFAM" id="SSF88659">
    <property type="entry name" value="Sigma3 and sigma4 domains of RNA polymerase sigma factors"/>
    <property type="match status" value="1"/>
</dbReference>
<dbReference type="PROSITE" id="PS01063">
    <property type="entry name" value="SIGMA70_ECF"/>
    <property type="match status" value="1"/>
</dbReference>
<dbReference type="InterPro" id="IPR039425">
    <property type="entry name" value="RNA_pol_sigma-70-like"/>
</dbReference>
<dbReference type="Gene3D" id="1.10.1740.10">
    <property type="match status" value="1"/>
</dbReference>
<evidence type="ECO:0000256" key="7">
    <source>
        <dbReference type="SAM" id="Phobius"/>
    </source>
</evidence>
<evidence type="ECO:0000256" key="5">
    <source>
        <dbReference type="ARBA" id="ARBA00023163"/>
    </source>
</evidence>
<dbReference type="InterPro" id="IPR036388">
    <property type="entry name" value="WH-like_DNA-bd_sf"/>
</dbReference>
<dbReference type="NCBIfam" id="TIGR02937">
    <property type="entry name" value="sigma70-ECF"/>
    <property type="match status" value="1"/>
</dbReference>
<dbReference type="EMBL" id="PEVJ01000020">
    <property type="protein sequence ID" value="PIU98552.1"/>
    <property type="molecule type" value="Genomic_DNA"/>
</dbReference>
<evidence type="ECO:0000256" key="2">
    <source>
        <dbReference type="ARBA" id="ARBA00023015"/>
    </source>
</evidence>
<dbReference type="InterPro" id="IPR000943">
    <property type="entry name" value="RNA_pol_sigma70"/>
</dbReference>
<dbReference type="InterPro" id="IPR000838">
    <property type="entry name" value="RNA_pol_sigma70_ECF_CS"/>
</dbReference>
<keyword evidence="7" id="KW-0472">Membrane</keyword>
<dbReference type="Pfam" id="PF04542">
    <property type="entry name" value="Sigma70_r2"/>
    <property type="match status" value="1"/>
</dbReference>
<dbReference type="SUPFAM" id="SSF88946">
    <property type="entry name" value="Sigma2 domain of RNA polymerase sigma factors"/>
    <property type="match status" value="1"/>
</dbReference>
<dbReference type="PRINTS" id="PR00046">
    <property type="entry name" value="SIGMA70FCT"/>
</dbReference>
<keyword evidence="4 6" id="KW-0238">DNA-binding</keyword>
<keyword evidence="2 6" id="KW-0805">Transcription regulation</keyword>
<name>A0A2M7B643_9BACT</name>
<comment type="caution">
    <text evidence="10">The sequence shown here is derived from an EMBL/GenBank/DDBJ whole genome shotgun (WGS) entry which is preliminary data.</text>
</comment>
<evidence type="ECO:0000313" key="11">
    <source>
        <dbReference type="Proteomes" id="UP000228949"/>
    </source>
</evidence>
<dbReference type="InterPro" id="IPR007630">
    <property type="entry name" value="RNA_pol_sigma70_r4"/>
</dbReference>
<evidence type="ECO:0000259" key="8">
    <source>
        <dbReference type="Pfam" id="PF04542"/>
    </source>
</evidence>
<dbReference type="InterPro" id="IPR007627">
    <property type="entry name" value="RNA_pol_sigma70_r2"/>
</dbReference>
<evidence type="ECO:0000256" key="1">
    <source>
        <dbReference type="ARBA" id="ARBA00010641"/>
    </source>
</evidence>
<sequence>MDPDNFQNNPKELMRRAKKGDVEAFGTLYSLYFTTIFRYIFFRVQNKNTAEDLTQDVFLKVYNSISQFREMAQPPIAYFFTVARNSVIDYWKKKKEVLFENPEIIADKAPFLPESALEIFEKKEASFAIYQAMARLTDEQREIITLKFINELSNKEVSALLGKSEEAIRQLQCRALKVLRQELK</sequence>
<accession>A0A2M7B643</accession>
<dbReference type="PANTHER" id="PTHR43133">
    <property type="entry name" value="RNA POLYMERASE ECF-TYPE SIGMA FACTO"/>
    <property type="match status" value="1"/>
</dbReference>
<dbReference type="CDD" id="cd06171">
    <property type="entry name" value="Sigma70_r4"/>
    <property type="match status" value="1"/>
</dbReference>